<name>A0ACC8XEE0_9FIRM</name>
<gene>
    <name evidence="1" type="ORF">AN396_03710</name>
</gene>
<proteinExistence type="predicted"/>
<sequence length="210" mass="23450">MKKNLILGALCLSTISTTVMATTSSITSQSYTSESHSSNQLINTLPVAEEIKNNYGFSPKFVDKFSTGFTFDGYTLSDDRIYNDTIQISFKSLHLDYVKGDDTIHLSIDPISSEFESPDNSKLLETIDDTNIYYSETLFKVVPEGYVLTPEEEKQQLAGKLMISFGDSDGTLEKYQYMSWTEDGNLYSLSGFNCDLSASQMLSMAEDIIN</sequence>
<comment type="caution">
    <text evidence="1">The sequence shown here is derived from an EMBL/GenBank/DDBJ whole genome shotgun (WGS) entry which is preliminary data.</text>
</comment>
<organism evidence="1 2">
    <name type="scientific">Candidatus Epulonipiscium fishelsonii</name>
    <dbReference type="NCBI Taxonomy" id="77094"/>
    <lineage>
        <taxon>Bacteria</taxon>
        <taxon>Bacillati</taxon>
        <taxon>Bacillota</taxon>
        <taxon>Clostridia</taxon>
        <taxon>Lachnospirales</taxon>
        <taxon>Lachnospiraceae</taxon>
        <taxon>Candidatus Epulonipiscium</taxon>
    </lineage>
</organism>
<accession>A0ACC8XEE0</accession>
<evidence type="ECO:0000313" key="2">
    <source>
        <dbReference type="Proteomes" id="UP000188605"/>
    </source>
</evidence>
<dbReference type="EMBL" id="LJDB01000038">
    <property type="protein sequence ID" value="ONI41434.1"/>
    <property type="molecule type" value="Genomic_DNA"/>
</dbReference>
<protein>
    <submittedName>
        <fullName evidence="1">Uncharacterized protein</fullName>
    </submittedName>
</protein>
<keyword evidence="2" id="KW-1185">Reference proteome</keyword>
<dbReference type="Proteomes" id="UP000188605">
    <property type="component" value="Unassembled WGS sequence"/>
</dbReference>
<reference evidence="1" key="1">
    <citation type="submission" date="2016-08" db="EMBL/GenBank/DDBJ databases">
        <authorList>
            <person name="Ngugi D.K."/>
            <person name="Miyake S."/>
            <person name="Stingl U."/>
        </authorList>
    </citation>
    <scope>NUCLEOTIDE SEQUENCE</scope>
    <source>
        <strain evidence="1">SCG-B11WGA-EpuloA1</strain>
    </source>
</reference>
<evidence type="ECO:0000313" key="1">
    <source>
        <dbReference type="EMBL" id="ONI41434.1"/>
    </source>
</evidence>